<reference evidence="2" key="1">
    <citation type="journal article" date="2020" name="Nature">
        <title>Giant virus diversity and host interactions through global metagenomics.</title>
        <authorList>
            <person name="Schulz F."/>
            <person name="Roux S."/>
            <person name="Paez-Espino D."/>
            <person name="Jungbluth S."/>
            <person name="Walsh D.A."/>
            <person name="Denef V.J."/>
            <person name="McMahon K.D."/>
            <person name="Konstantinidis K.T."/>
            <person name="Eloe-Fadrosh E.A."/>
            <person name="Kyrpides N.C."/>
            <person name="Woyke T."/>
        </authorList>
    </citation>
    <scope>NUCLEOTIDE SEQUENCE</scope>
    <source>
        <strain evidence="2">GVMAG-S-ERX555931-87</strain>
    </source>
</reference>
<protein>
    <submittedName>
        <fullName evidence="2">Uncharacterized protein</fullName>
    </submittedName>
</protein>
<accession>A0A6C0F6E8</accession>
<feature type="transmembrane region" description="Helical" evidence="1">
    <location>
        <begin position="29"/>
        <end position="46"/>
    </location>
</feature>
<sequence length="72" mass="9206">MYWFYYYFNEFIKSIKIEYDYHNKKHRRYVFLMFFLFFSILGLNYIPKNINWSFLKPFLAQPLLLDYPIRII</sequence>
<keyword evidence="1" id="KW-0472">Membrane</keyword>
<keyword evidence="1" id="KW-1133">Transmembrane helix</keyword>
<evidence type="ECO:0000256" key="1">
    <source>
        <dbReference type="SAM" id="Phobius"/>
    </source>
</evidence>
<evidence type="ECO:0000313" key="2">
    <source>
        <dbReference type="EMBL" id="QHT36431.1"/>
    </source>
</evidence>
<proteinExistence type="predicted"/>
<organism evidence="2">
    <name type="scientific">viral metagenome</name>
    <dbReference type="NCBI Taxonomy" id="1070528"/>
    <lineage>
        <taxon>unclassified sequences</taxon>
        <taxon>metagenomes</taxon>
        <taxon>organismal metagenomes</taxon>
    </lineage>
</organism>
<keyword evidence="1" id="KW-0812">Transmembrane</keyword>
<name>A0A6C0F6E8_9ZZZZ</name>
<dbReference type="AlphaFoldDB" id="A0A6C0F6E8"/>
<dbReference type="EMBL" id="MN738742">
    <property type="protein sequence ID" value="QHT36431.1"/>
    <property type="molecule type" value="Genomic_DNA"/>
</dbReference>